<protein>
    <submittedName>
        <fullName evidence="2">Uncharacterized protein</fullName>
    </submittedName>
</protein>
<feature type="region of interest" description="Disordered" evidence="1">
    <location>
        <begin position="319"/>
        <end position="345"/>
    </location>
</feature>
<feature type="region of interest" description="Disordered" evidence="1">
    <location>
        <begin position="89"/>
        <end position="151"/>
    </location>
</feature>
<comment type="caution">
    <text evidence="2">The sequence shown here is derived from an EMBL/GenBank/DDBJ whole genome shotgun (WGS) entry which is preliminary data.</text>
</comment>
<accession>A0A9P0KXW5</accession>
<name>A0A9P0KXW5_ACAOB</name>
<feature type="compositionally biased region" description="Low complexity" evidence="1">
    <location>
        <begin position="119"/>
        <end position="128"/>
    </location>
</feature>
<gene>
    <name evidence="2" type="ORF">ACAOBT_LOCUS15077</name>
</gene>
<sequence>MAQVPSVEPGQITLQTLMNIRKYAEGINPGVSSRVTAADYESIVVSTVQHLSGLLLRRVSYTPPASLVKELSETVGSLSRACADLSSASPVVAKKSSQAQTKGSRKTTANPPPKKGGKAKSPSKSGSADQKSVAPAGGSGRQGPSSTKGLRDQVLRNALRAMRTWGPVLKYLGISEQEIRRSVADIPLKRLEGQDKSIPPLIRIGVITDDHIKRLEEEKGSWAQEVEDAEVLKHLEYRIQAAKGVWQRLNAPAPSSGEPAVTLRTGYLAPSWVPKTPYGNLHQNLKGLDEETRLASVSNPGASCSEAVEFPSTASARAGELTLPPTSKDQQHESALDEPPSAHSKHAYATVDNSMPGSCGAKARVGELTLPPTSKDQQHQSALRRTTYCMNNCLTPQQQLLLALHNGSFLTVAGNFAGVSKSTASKTVRRLKSQVTERKWSDEDEEASDSAPDDFLKLIQEYVAREASIVEKNVPMGGDKVKISKAFEIPNEIVYTQTHCYEITLKGKNEVVKMEYIGEGKVEANMLFENS</sequence>
<evidence type="ECO:0000256" key="1">
    <source>
        <dbReference type="SAM" id="MobiDB-lite"/>
    </source>
</evidence>
<evidence type="ECO:0000313" key="3">
    <source>
        <dbReference type="Proteomes" id="UP001152888"/>
    </source>
</evidence>
<reference evidence="2" key="1">
    <citation type="submission" date="2022-03" db="EMBL/GenBank/DDBJ databases">
        <authorList>
            <person name="Sayadi A."/>
        </authorList>
    </citation>
    <scope>NUCLEOTIDE SEQUENCE</scope>
</reference>
<proteinExistence type="predicted"/>
<dbReference type="AlphaFoldDB" id="A0A9P0KXW5"/>
<dbReference type="OrthoDB" id="10658461at2759"/>
<dbReference type="EMBL" id="CAKOFQ010006923">
    <property type="protein sequence ID" value="CAH1982546.1"/>
    <property type="molecule type" value="Genomic_DNA"/>
</dbReference>
<feature type="compositionally biased region" description="Polar residues" evidence="1">
    <location>
        <begin position="98"/>
        <end position="109"/>
    </location>
</feature>
<keyword evidence="3" id="KW-1185">Reference proteome</keyword>
<dbReference type="Proteomes" id="UP001152888">
    <property type="component" value="Unassembled WGS sequence"/>
</dbReference>
<organism evidence="2 3">
    <name type="scientific">Acanthoscelides obtectus</name>
    <name type="common">Bean weevil</name>
    <name type="synonym">Bruchus obtectus</name>
    <dbReference type="NCBI Taxonomy" id="200917"/>
    <lineage>
        <taxon>Eukaryota</taxon>
        <taxon>Metazoa</taxon>
        <taxon>Ecdysozoa</taxon>
        <taxon>Arthropoda</taxon>
        <taxon>Hexapoda</taxon>
        <taxon>Insecta</taxon>
        <taxon>Pterygota</taxon>
        <taxon>Neoptera</taxon>
        <taxon>Endopterygota</taxon>
        <taxon>Coleoptera</taxon>
        <taxon>Polyphaga</taxon>
        <taxon>Cucujiformia</taxon>
        <taxon>Chrysomeloidea</taxon>
        <taxon>Chrysomelidae</taxon>
        <taxon>Bruchinae</taxon>
        <taxon>Bruchini</taxon>
        <taxon>Acanthoscelides</taxon>
    </lineage>
</organism>
<evidence type="ECO:0000313" key="2">
    <source>
        <dbReference type="EMBL" id="CAH1982546.1"/>
    </source>
</evidence>